<evidence type="ECO:0000256" key="2">
    <source>
        <dbReference type="ARBA" id="ARBA00022679"/>
    </source>
</evidence>
<feature type="domain" description="Methyltransferase small" evidence="6">
    <location>
        <begin position="99"/>
        <end position="192"/>
    </location>
</feature>
<dbReference type="InterPro" id="IPR040758">
    <property type="entry name" value="PrmC_N"/>
</dbReference>
<accession>A0ABQ6R820</accession>
<evidence type="ECO:0000259" key="6">
    <source>
        <dbReference type="Pfam" id="PF05175"/>
    </source>
</evidence>
<feature type="binding site" evidence="5">
    <location>
        <position position="139"/>
    </location>
    <ligand>
        <name>S-adenosyl-L-methionine</name>
        <dbReference type="ChEBI" id="CHEBI:59789"/>
    </ligand>
</feature>
<dbReference type="PANTHER" id="PTHR18895">
    <property type="entry name" value="HEMK METHYLTRANSFERASE"/>
    <property type="match status" value="1"/>
</dbReference>
<dbReference type="EC" id="2.1.1.297" evidence="5"/>
<evidence type="ECO:0000259" key="7">
    <source>
        <dbReference type="Pfam" id="PF17827"/>
    </source>
</evidence>
<evidence type="ECO:0000256" key="3">
    <source>
        <dbReference type="ARBA" id="ARBA00022691"/>
    </source>
</evidence>
<keyword evidence="2 5" id="KW-0808">Transferase</keyword>
<dbReference type="NCBIfam" id="TIGR03534">
    <property type="entry name" value="RF_mod_PrmC"/>
    <property type="match status" value="1"/>
</dbReference>
<feature type="binding site" evidence="5">
    <location>
        <position position="183"/>
    </location>
    <ligand>
        <name>S-adenosyl-L-methionine</name>
        <dbReference type="ChEBI" id="CHEBI:59789"/>
    </ligand>
</feature>
<keyword evidence="9" id="KW-1185">Reference proteome</keyword>
<dbReference type="CDD" id="cd02440">
    <property type="entry name" value="AdoMet_MTases"/>
    <property type="match status" value="1"/>
</dbReference>
<feature type="binding site" evidence="5">
    <location>
        <begin position="183"/>
        <end position="186"/>
    </location>
    <ligand>
        <name>substrate</name>
    </ligand>
</feature>
<keyword evidence="1 5" id="KW-0489">Methyltransferase</keyword>
<evidence type="ECO:0000256" key="4">
    <source>
        <dbReference type="ARBA" id="ARBA00048391"/>
    </source>
</evidence>
<dbReference type="InterPro" id="IPR050320">
    <property type="entry name" value="N5-glutamine_MTase"/>
</dbReference>
<keyword evidence="3 5" id="KW-0949">S-adenosyl-L-methionine</keyword>
<evidence type="ECO:0000256" key="5">
    <source>
        <dbReference type="HAMAP-Rule" id="MF_02126"/>
    </source>
</evidence>
<comment type="similarity">
    <text evidence="5">Belongs to the protein N5-glutamine methyltransferase family. PrmC subfamily.</text>
</comment>
<feature type="domain" description="Release factor glutamine methyltransferase N-terminal" evidence="7">
    <location>
        <begin position="8"/>
        <end position="75"/>
    </location>
</feature>
<protein>
    <recommendedName>
        <fullName evidence="5">Release factor glutamine methyltransferase</fullName>
        <shortName evidence="5">RF MTase</shortName>
        <ecNumber evidence="5">2.1.1.297</ecNumber>
    </recommendedName>
    <alternativeName>
        <fullName evidence="5">N5-glutamine methyltransferase PrmC</fullName>
    </alternativeName>
    <alternativeName>
        <fullName evidence="5">Protein-(glutamine-N5) MTase PrmC</fullName>
    </alternativeName>
    <alternativeName>
        <fullName evidence="5">Protein-glutamine N-methyltransferase PrmC</fullName>
    </alternativeName>
</protein>
<proteinExistence type="inferred from homology"/>
<dbReference type="Pfam" id="PF05175">
    <property type="entry name" value="MTS"/>
    <property type="match status" value="1"/>
</dbReference>
<dbReference type="NCBIfam" id="TIGR00536">
    <property type="entry name" value="hemK_fam"/>
    <property type="match status" value="1"/>
</dbReference>
<sequence length="278" mass="30537">MVCCKPAELVKAGSRTLSEAGQPPVGALFLMMDLFDLSQLAITLGSRTLSHEEAARYAAGIQALCRDVPLAHITGFQEFYGRRFNVTADTLVPRPETEELVLKVLSTKRSGVAADIGTGTGCIAVTLELEGDYTVHGTDISTAALAIARENARALGSRVNFHHGDLLEPLIASNIKLDILVSNPPYIAASERALMTQSVLGHDPHLALFADDDGLALYKRMIEQLPRVMKDNGYVFFEIGHSQGPVLTNYITERYNVTVHVEQDINQLDRILWFNWCE</sequence>
<comment type="catalytic activity">
    <reaction evidence="4 5">
        <text>L-glutaminyl-[peptide chain release factor] + S-adenosyl-L-methionine = N(5)-methyl-L-glutaminyl-[peptide chain release factor] + S-adenosyl-L-homocysteine + H(+)</text>
        <dbReference type="Rhea" id="RHEA:42896"/>
        <dbReference type="Rhea" id="RHEA-COMP:10271"/>
        <dbReference type="Rhea" id="RHEA-COMP:10272"/>
        <dbReference type="ChEBI" id="CHEBI:15378"/>
        <dbReference type="ChEBI" id="CHEBI:30011"/>
        <dbReference type="ChEBI" id="CHEBI:57856"/>
        <dbReference type="ChEBI" id="CHEBI:59789"/>
        <dbReference type="ChEBI" id="CHEBI:61891"/>
        <dbReference type="EC" id="2.1.1.297"/>
    </reaction>
</comment>
<dbReference type="Proteomes" id="UP000295735">
    <property type="component" value="Unassembled WGS sequence"/>
</dbReference>
<dbReference type="InterPro" id="IPR019874">
    <property type="entry name" value="RF_methyltr_PrmC"/>
</dbReference>
<dbReference type="RefSeq" id="WP_149459156.1">
    <property type="nucleotide sequence ID" value="NZ_SCWC02000004.1"/>
</dbReference>
<evidence type="ECO:0000313" key="8">
    <source>
        <dbReference type="EMBL" id="KAA1039262.1"/>
    </source>
</evidence>
<comment type="function">
    <text evidence="5">Methylates the class 1 translation termination release factors RF1/PrfA and RF2/PrfB on the glutamine residue of the universally conserved GGQ motif.</text>
</comment>
<dbReference type="InterPro" id="IPR029063">
    <property type="entry name" value="SAM-dependent_MTases_sf"/>
</dbReference>
<dbReference type="Pfam" id="PF17827">
    <property type="entry name" value="PrmC_N"/>
    <property type="match status" value="1"/>
</dbReference>
<dbReference type="Gene3D" id="3.40.50.150">
    <property type="entry name" value="Vaccinia Virus protein VP39"/>
    <property type="match status" value="1"/>
</dbReference>
<dbReference type="PANTHER" id="PTHR18895:SF74">
    <property type="entry name" value="MTRF1L RELEASE FACTOR GLUTAMINE METHYLTRANSFERASE"/>
    <property type="match status" value="1"/>
</dbReference>
<name>A0ABQ6R820_9STAP</name>
<gene>
    <name evidence="5 8" type="primary">prmC</name>
    <name evidence="8" type="ORF">ERX35_006730</name>
</gene>
<dbReference type="SUPFAM" id="SSF53335">
    <property type="entry name" value="S-adenosyl-L-methionine-dependent methyltransferases"/>
    <property type="match status" value="1"/>
</dbReference>
<feature type="binding site" evidence="5">
    <location>
        <begin position="117"/>
        <end position="121"/>
    </location>
    <ligand>
        <name>S-adenosyl-L-methionine</name>
        <dbReference type="ChEBI" id="CHEBI:59789"/>
    </ligand>
</feature>
<dbReference type="GO" id="GO:0102559">
    <property type="term" value="F:peptide chain release factor N(5)-glutamine methyltransferase activity"/>
    <property type="evidence" value="ECO:0007669"/>
    <property type="project" value="UniProtKB-EC"/>
</dbReference>
<dbReference type="HAMAP" id="MF_02126">
    <property type="entry name" value="RF_methyltr_PrmC"/>
    <property type="match status" value="1"/>
</dbReference>
<reference evidence="8 9" key="1">
    <citation type="submission" date="2019-09" db="EMBL/GenBank/DDBJ databases">
        <authorList>
            <person name="Mazhar S."/>
            <person name="Altermann E."/>
            <person name="Hill C."/>
            <person name="Mcauliffe O."/>
        </authorList>
    </citation>
    <scope>NUCLEOTIDE SEQUENCE [LARGE SCALE GENOMIC DNA]</scope>
    <source>
        <strain evidence="8 9">ATCC 51831</strain>
    </source>
</reference>
<dbReference type="GO" id="GO:0032259">
    <property type="term" value="P:methylation"/>
    <property type="evidence" value="ECO:0007669"/>
    <property type="project" value="UniProtKB-KW"/>
</dbReference>
<comment type="caution">
    <text evidence="8">The sequence shown here is derived from an EMBL/GenBank/DDBJ whole genome shotgun (WGS) entry which is preliminary data.</text>
</comment>
<organism evidence="8 9">
    <name type="scientific">Macrococcus equipercicus</name>
    <dbReference type="NCBI Taxonomy" id="69967"/>
    <lineage>
        <taxon>Bacteria</taxon>
        <taxon>Bacillati</taxon>
        <taxon>Bacillota</taxon>
        <taxon>Bacilli</taxon>
        <taxon>Bacillales</taxon>
        <taxon>Staphylococcaceae</taxon>
        <taxon>Macrococcus</taxon>
    </lineage>
</organism>
<dbReference type="InterPro" id="IPR002052">
    <property type="entry name" value="DNA_methylase_N6_adenine_CS"/>
</dbReference>
<dbReference type="InterPro" id="IPR007848">
    <property type="entry name" value="Small_mtfrase_dom"/>
</dbReference>
<dbReference type="InterPro" id="IPR004556">
    <property type="entry name" value="HemK-like"/>
</dbReference>
<dbReference type="PROSITE" id="PS00092">
    <property type="entry name" value="N6_MTASE"/>
    <property type="match status" value="1"/>
</dbReference>
<comment type="caution">
    <text evidence="5">Lacks conserved residue(s) required for the propagation of feature annotation.</text>
</comment>
<evidence type="ECO:0000313" key="9">
    <source>
        <dbReference type="Proteomes" id="UP000295735"/>
    </source>
</evidence>
<evidence type="ECO:0000256" key="1">
    <source>
        <dbReference type="ARBA" id="ARBA00022603"/>
    </source>
</evidence>
<dbReference type="Gene3D" id="1.10.8.10">
    <property type="entry name" value="DNA helicase RuvA subunit, C-terminal domain"/>
    <property type="match status" value="1"/>
</dbReference>
<dbReference type="EMBL" id="SCWC02000004">
    <property type="protein sequence ID" value="KAA1039262.1"/>
    <property type="molecule type" value="Genomic_DNA"/>
</dbReference>